<dbReference type="EMBL" id="OZ034821">
    <property type="protein sequence ID" value="CAL1405137.1"/>
    <property type="molecule type" value="Genomic_DNA"/>
</dbReference>
<dbReference type="AlphaFoldDB" id="A0AAV2G4G5"/>
<dbReference type="Proteomes" id="UP001497516">
    <property type="component" value="Chromosome 8"/>
</dbReference>
<sequence>MKVTQLPTTTRDSSILSYPFVFLSLFTSLPPTTRLSKSYQHPRRHPRTDHHLRLGHQLVASSPAEAVEILRTHGHLLSARYVPTVKSHFLIVVPIQSPRQRRRRMQLLHRPSSPTNNGTANQDLK</sequence>
<gene>
    <name evidence="2" type="ORF">LTRI10_LOCUS44943</name>
</gene>
<name>A0AAV2G4G5_9ROSI</name>
<organism evidence="2 3">
    <name type="scientific">Linum trigynum</name>
    <dbReference type="NCBI Taxonomy" id="586398"/>
    <lineage>
        <taxon>Eukaryota</taxon>
        <taxon>Viridiplantae</taxon>
        <taxon>Streptophyta</taxon>
        <taxon>Embryophyta</taxon>
        <taxon>Tracheophyta</taxon>
        <taxon>Spermatophyta</taxon>
        <taxon>Magnoliopsida</taxon>
        <taxon>eudicotyledons</taxon>
        <taxon>Gunneridae</taxon>
        <taxon>Pentapetalae</taxon>
        <taxon>rosids</taxon>
        <taxon>fabids</taxon>
        <taxon>Malpighiales</taxon>
        <taxon>Linaceae</taxon>
        <taxon>Linum</taxon>
    </lineage>
</organism>
<accession>A0AAV2G4G5</accession>
<evidence type="ECO:0000256" key="1">
    <source>
        <dbReference type="SAM" id="MobiDB-lite"/>
    </source>
</evidence>
<protein>
    <submittedName>
        <fullName evidence="2">Uncharacterized protein</fullName>
    </submittedName>
</protein>
<evidence type="ECO:0000313" key="2">
    <source>
        <dbReference type="EMBL" id="CAL1405137.1"/>
    </source>
</evidence>
<proteinExistence type="predicted"/>
<evidence type="ECO:0000313" key="3">
    <source>
        <dbReference type="Proteomes" id="UP001497516"/>
    </source>
</evidence>
<keyword evidence="3" id="KW-1185">Reference proteome</keyword>
<feature type="compositionally biased region" description="Polar residues" evidence="1">
    <location>
        <begin position="112"/>
        <end position="125"/>
    </location>
</feature>
<reference evidence="2 3" key="1">
    <citation type="submission" date="2024-04" db="EMBL/GenBank/DDBJ databases">
        <authorList>
            <person name="Fracassetti M."/>
        </authorList>
    </citation>
    <scope>NUCLEOTIDE SEQUENCE [LARGE SCALE GENOMIC DNA]</scope>
</reference>
<feature type="region of interest" description="Disordered" evidence="1">
    <location>
        <begin position="99"/>
        <end position="125"/>
    </location>
</feature>